<keyword evidence="2" id="KW-0479">Metal-binding</keyword>
<feature type="compositionally biased region" description="Acidic residues" evidence="6">
    <location>
        <begin position="2929"/>
        <end position="2945"/>
    </location>
</feature>
<feature type="compositionally biased region" description="Polar residues" evidence="6">
    <location>
        <begin position="216"/>
        <end position="226"/>
    </location>
</feature>
<feature type="region of interest" description="Disordered" evidence="6">
    <location>
        <begin position="332"/>
        <end position="481"/>
    </location>
</feature>
<feature type="compositionally biased region" description="Basic and acidic residues" evidence="6">
    <location>
        <begin position="2780"/>
        <end position="2789"/>
    </location>
</feature>
<feature type="compositionally biased region" description="Polar residues" evidence="6">
    <location>
        <begin position="1323"/>
        <end position="1342"/>
    </location>
</feature>
<feature type="compositionally biased region" description="Low complexity" evidence="6">
    <location>
        <begin position="169"/>
        <end position="189"/>
    </location>
</feature>
<feature type="compositionally biased region" description="Basic and acidic residues" evidence="6">
    <location>
        <begin position="2612"/>
        <end position="2636"/>
    </location>
</feature>
<feature type="compositionally biased region" description="Polar residues" evidence="6">
    <location>
        <begin position="1350"/>
        <end position="1374"/>
    </location>
</feature>
<dbReference type="KEGG" id="bspl:114867056"/>
<feature type="compositionally biased region" description="Basic residues" evidence="6">
    <location>
        <begin position="3445"/>
        <end position="3454"/>
    </location>
</feature>
<feature type="compositionally biased region" description="Basic and acidic residues" evidence="6">
    <location>
        <begin position="3001"/>
        <end position="3056"/>
    </location>
</feature>
<feature type="compositionally biased region" description="Basic and acidic residues" evidence="6">
    <location>
        <begin position="361"/>
        <end position="375"/>
    </location>
</feature>
<feature type="compositionally biased region" description="Basic and acidic residues" evidence="6">
    <location>
        <begin position="3099"/>
        <end position="3108"/>
    </location>
</feature>
<feature type="region of interest" description="Disordered" evidence="6">
    <location>
        <begin position="1611"/>
        <end position="1639"/>
    </location>
</feature>
<organism evidence="8 9">
    <name type="scientific">Betta splendens</name>
    <name type="common">Siamese fighting fish</name>
    <dbReference type="NCBI Taxonomy" id="158456"/>
    <lineage>
        <taxon>Eukaryota</taxon>
        <taxon>Metazoa</taxon>
        <taxon>Chordata</taxon>
        <taxon>Craniata</taxon>
        <taxon>Vertebrata</taxon>
        <taxon>Euteleostomi</taxon>
        <taxon>Actinopterygii</taxon>
        <taxon>Neopterygii</taxon>
        <taxon>Teleostei</taxon>
        <taxon>Neoteleostei</taxon>
        <taxon>Acanthomorphata</taxon>
        <taxon>Anabantaria</taxon>
        <taxon>Anabantiformes</taxon>
        <taxon>Anabantoidei</taxon>
        <taxon>Osphronemidae</taxon>
        <taxon>Betta</taxon>
    </lineage>
</organism>
<feature type="compositionally biased region" description="Polar residues" evidence="6">
    <location>
        <begin position="1787"/>
        <end position="1821"/>
    </location>
</feature>
<dbReference type="SUPFAM" id="SSF54928">
    <property type="entry name" value="RNA-binding domain, RBD"/>
    <property type="match status" value="1"/>
</dbReference>
<feature type="compositionally biased region" description="Polar residues" evidence="6">
    <location>
        <begin position="1300"/>
        <end position="1315"/>
    </location>
</feature>
<feature type="region of interest" description="Disordered" evidence="6">
    <location>
        <begin position="671"/>
        <end position="835"/>
    </location>
</feature>
<feature type="compositionally biased region" description="Low complexity" evidence="6">
    <location>
        <begin position="342"/>
        <end position="359"/>
    </location>
</feature>
<sequence length="3646" mass="400748">MSHPLYNPYASGNQCSTQGQYGQSTGQPERDPRRTSRSVLGSSFNTSGGSSSASTKPPGKIPPLMSQQVSYRPEQSRALVDDDIQRSIDFHISRAREEVMFLDKPTHQPINQSSRFVNTQRDAFLPSSTRMADFSMSSTSATLQQRQSDTESASSSMDWLSSYKKPASDDSSNFFSSSASSSYVSSNDSRFNRSSERDRNTQSIPGLSNFDYPNRPVNTESSQPKYTSESAANILLHFGLEKEDLEHLISYPEDQITPSNLPFILRQIRIQKAKRTPSAAQSKPYSESQPSRKMSEMDSTASMAMRRQEEISSAVLQPSKVIDYGHTGKYTGGTGDEIGMVTGSRSNSSGSGNTLLLDSYDGSHSREPLKKHPTDVRSSALDSSREQRSSITNLLSSYRTEPDTRELSSLVPKSNDPAKLLQNQQTKQSSQIIQSSFSLPKKDTDIRVHKTEVSKTLPPKDSNVGSQASKTSTSNTLFRDVHPSRPGLVIFDSRASTANKIHKTTGQGSTAAEQMKKQQQPPLQIPALWPPVFSAAKPAPVRPISMNTNLNASHAMARSVFVPGAPPPIVISSATPQGIPSLFTRAPMILPSRQPTAAAAAVSKGLPSAAMMHDYAAASPKIFPHTCSLCNKECGTMKDWISHQNTSLHLESCKVLRAKYPEWDGEIALRPSAAGKDANPVPTTSASVSQHRHQKTRRGRSSCSRSRSRSRSRSSTPRGRHETRRDRRSRSQSPRSARYSHRSRSRSPRYNRQTSGRHRSRSRSHERRSSPRRRDEKRSSPRSEERRSSPWNSERRSPHRRGDTRRSSPRRSRERRSSTERSSPQRASSSSAERLAKKLLEKTAAQSLSKPSELEAVVKSLAPALLAELAKIRSSATSSSPASKGEKSSRSSLALKDKSSSSPASSTASATTSKNKVPATSNKAKASLQKTKLNASTKTKAKPSPPTMVKISGVRTSLSHSDVVTAVEQFGKTKSVVLFRSKVEAIVCFEKEEDAKKLKNIGMFHIKGMSVSVVNEEATESKEENMTAHKNPALKPASANISTHQATKPKAPAAKPMSKKIIFSKPGKTKVCSVGKSSTLSSGTKSTSMNLSKEKGVVKSASNVSKAKTLLSKAKNVSSEQKAMSDKSANVPGIKTSKLSQTGTTPAKTGTTPAKTGAKAKGSTVKDTKVLSNKESEKVINEASQHQNKKVTSNEASESRKETKVTSNKASEKVTSNKASENKETKLTSNKASESQKETKVTSNEASEKVTSNKTSENKETKLTSNKASENQKEEKVMSNEASETVTSNEASKNQKETKLMSNEASEKVTSNKASESQKETKVMSNEASENQETKVTSNKASENQKETKVTSNEASEKVTSNEASEKVTSNEASENQKETKVTSNEASEKVTSNEASEKVTSNEASEKVTSNEASEKVTSNEASEKVTSNEASEKVTSNEASEKVTSNEASEKVTSNEASEKVTSNEASEKVTSNEASEKVTSNEASEKVTSNEASEKVTSNEASEKVTSNEASEKVTSNEASEKVTSEASEKVTSNEALEKVTSNEASEKVTSNEALEKVTSKEASESQKETNAMSNDSKTKVKESVLVTENMMAVKMCDPAVSETQPHLLKVDVEEKDEPIEVTTEEISREEAQPMDFEACVGDIGEKLTNTENLPHKCESLSPLSIAETTPAASQLSQPSVSPEKTTATPKPADTHTLDGASLQIDQSILMKAESPAPSLQVKTHDEQTGSGSSPETALESNITVELETKKMQKEHDAIVKNSDYTSSKEAASAISKVSAASTEDATSDQPISTAALQSKQQATATTESPTAVESKTPIATTVSPSSYIGSVNIPELVNLHERHFSCFKRETCFKKQFLTRDCTMLLISNLPKYDGCYTEEDIAKLLIPSGFIYKDETIQVIPQACMAFALMPSAVNVQHILKRCSGLSRITFKNHQVKVSVVSCKSELSELGFYKYMMTKIKRPIDNSVRVICIKNISEIEARDLKEALKNIDGVTNYFPLLNKVYIEFKTIFDADRLGVWYSLLKQAPKHHTCRLAVPRSCPFPLPPKLPQKAVPDSQHIVVARSKFDIPQGTITPLWVMLASSPFLFPTSSPWFNIPDFLTVKSLGALQRAKSRGAAVHTIMLTGLPEGNYKHEDVAKLVWPYFRTQDMRDLYYNVIVLPLQKRAFVKFPNWKACCDFAQVHIHNRPRIKGASVIIHFVFKPMHLQSTEELMYENLMKWSNARVPDVESLEERLLCVEISETSVDIIRMVLKAVSSIAPFVSFLPLANRICVEMADPSGVTQVLEKCNTFKTSFQDCVLWSKVERFEHLKSLKQRIDDSRDIPINLNANTISVESKPPAVACQPQPSPRPSNSGAAVSESVTAASATATEKCEEVPQTAAPAKEVVANLPVIDDNTFRIITAAVRERRLTRETTTKNLNKESKGNKSSKSSNDEQEKKGQVDFTNDDVPLQDSFFHDLKFNMEDFVTVDEVGDDVENMSPDHHHSPSREMSESQSTDKQVSTDSSKDSKNSASPPSTSSSLSKIDCPLSAGSPSSHDQKQQGKTSPGELVEASVTTASQREKPKGTEAKSDHCVSPKDSAEKIVESETKIELLPEMHPCAHSPSLQKDDIMKEKTNEDERKEHCIDKTAEEEVDDDDDENYHIIDSLDEQMDDGDQESKLATCLTESEEAQSLVSEVLQVLDSVDDETKVCPQEGGEVEMGPSFKVLDSVTEQAATSQDDSPQPKDDTLLEQDVTKVLGVPEEKFSTEDTSSNCQEVEDSNSQMLDTVTNQVQRVKEEERNQETEEQIQSKTLSGQSSKHMESVDHVQNEDSSIEHRGLSSDANEQETFEVLDSIDDHLEMEDGTKTKTSSDGTHGENDRPIVTTETDSETDRETRYNKDESTTSKYSGHSKRSSTRSKTVKSEDARTKTDTTAGTSTTGNEITEEVEFEIVDSVEDEPAQNVVATERSGRRRSARGKREDGSKDTPFKIVDSVNDETGNEETTITTRSTRGRRDKMVTDLSSDKSKMEETPTRRRHAPARDPQEKAATKENASKESSPTKKRDNKKEVSEEAATYEILDSLEEENPKSDQPATKGKRKRGRPKKESVTVTKTNKDASDKVAEEVTYQILDSVEDEVIDYDPPKCFVSIKLEKIPINDDQPTKSTSNSEPPKTEDEEEEPVYEIVDSLEDDQVQEEPVTTVVEATKHGDLAKMGEDAQTPDNKGQASDSKCDTLTSTSNLEALDEVSEDEEDFPDDTAEKEELRKRQAATKRKHLANEQKKGLERKTRAREEKEQRSSSRGGGGGLDGEVSGEEEEEGRTPEEELEVDPKELLTLDEVGADEGGEETSQELPEWDGDIPEAELQALVTLDEIVEEEDEEEKVEQSAAESQSSSVEGSAENPKLETLVTLDEEEVDENQAETTSAKRKHEDTEENINYVTVDEVGENEEVAEKEAAPTRPRGRPRKRARQTPVRKSIRGKTIQAKSEGKESSDTDVPPPTSLDSSSSLSVLSSQTDIQAADTGDTSAGQKPRLEDQSCDECVEQGEEEKEGWSSANVKVASKRRKELVGPEAKRSRSQSPLVAADFKLPPFDASSPLGQEFVVPKSGYYCHLCSVFYLNESSAKDLHCSSQRHYNNLQNYYQKLQQKQSPSTQNSRGFISE</sequence>
<dbReference type="Gene3D" id="3.30.70.330">
    <property type="match status" value="3"/>
</dbReference>
<feature type="compositionally biased region" description="Basic and acidic residues" evidence="6">
    <location>
        <begin position="2876"/>
        <end position="2889"/>
    </location>
</feature>
<feature type="compositionally biased region" description="Basic residues" evidence="6">
    <location>
        <begin position="690"/>
        <end position="712"/>
    </location>
</feature>
<dbReference type="InterPro" id="IPR000690">
    <property type="entry name" value="Matrin/U1-C_Znf_C2H2"/>
</dbReference>
<feature type="compositionally biased region" description="Basic and acidic residues" evidence="6">
    <location>
        <begin position="1557"/>
        <end position="1571"/>
    </location>
</feature>
<feature type="region of interest" description="Disordered" evidence="6">
    <location>
        <begin position="2716"/>
        <end position="3108"/>
    </location>
</feature>
<dbReference type="InterPro" id="IPR017956">
    <property type="entry name" value="AT_hook_DNA-bd_motif"/>
</dbReference>
<evidence type="ECO:0000313" key="8">
    <source>
        <dbReference type="Proteomes" id="UP000515150"/>
    </source>
</evidence>
<evidence type="ECO:0000256" key="4">
    <source>
        <dbReference type="ARBA" id="ARBA00022833"/>
    </source>
</evidence>
<feature type="compositionally biased region" description="Low complexity" evidence="6">
    <location>
        <begin position="422"/>
        <end position="438"/>
    </location>
</feature>
<feature type="compositionally biased region" description="Low complexity" evidence="6">
    <location>
        <begin position="3370"/>
        <end position="3394"/>
    </location>
</feature>
<dbReference type="GeneID" id="114867056"/>
<feature type="compositionally biased region" description="Basic and acidic residues" evidence="6">
    <location>
        <begin position="1164"/>
        <end position="1180"/>
    </location>
</feature>
<dbReference type="RefSeq" id="XP_040929865.1">
    <property type="nucleotide sequence ID" value="XM_041073931.2"/>
</dbReference>
<feature type="compositionally biased region" description="Acidic residues" evidence="6">
    <location>
        <begin position="1617"/>
        <end position="1627"/>
    </location>
</feature>
<feature type="region of interest" description="Disordered" evidence="6">
    <location>
        <begin position="1069"/>
        <end position="1584"/>
    </location>
</feature>
<feature type="region of interest" description="Disordered" evidence="6">
    <location>
        <begin position="2417"/>
        <end position="2453"/>
    </location>
</feature>
<feature type="region of interest" description="Disordered" evidence="6">
    <location>
        <begin position="1"/>
        <end position="78"/>
    </location>
</feature>
<feature type="compositionally biased region" description="Acidic residues" evidence="6">
    <location>
        <begin position="3324"/>
        <end position="3346"/>
    </location>
</feature>
<feature type="compositionally biased region" description="Basic and acidic residues" evidence="6">
    <location>
        <begin position="2417"/>
        <end position="2430"/>
    </location>
</feature>
<feature type="compositionally biased region" description="Basic and acidic residues" evidence="6">
    <location>
        <begin position="2565"/>
        <end position="2600"/>
    </location>
</feature>
<feature type="compositionally biased region" description="Acidic residues" evidence="6">
    <location>
        <begin position="2830"/>
        <end position="2840"/>
    </location>
</feature>
<feature type="region of interest" description="Disordered" evidence="6">
    <location>
        <begin position="873"/>
        <end position="948"/>
    </location>
</feature>
<feature type="region of interest" description="Disordered" evidence="6">
    <location>
        <begin position="3137"/>
        <end position="3564"/>
    </location>
</feature>
<feature type="compositionally biased region" description="Low complexity" evidence="6">
    <location>
        <begin position="1142"/>
        <end position="1162"/>
    </location>
</feature>
<keyword evidence="5" id="KW-0539">Nucleus</keyword>
<feature type="region of interest" description="Disordered" evidence="6">
    <location>
        <begin position="1719"/>
        <end position="1744"/>
    </location>
</feature>
<feature type="compositionally biased region" description="Basic residues" evidence="6">
    <location>
        <begin position="738"/>
        <end position="766"/>
    </location>
</feature>
<dbReference type="Proteomes" id="UP000515150">
    <property type="component" value="Chromosome 2"/>
</dbReference>
<feature type="compositionally biased region" description="Polar residues" evidence="6">
    <location>
        <begin position="1382"/>
        <end position="1521"/>
    </location>
</feature>
<feature type="compositionally biased region" description="Polar residues" evidence="6">
    <location>
        <begin position="1205"/>
        <end position="1219"/>
    </location>
</feature>
<feature type="compositionally biased region" description="Polar residues" evidence="6">
    <location>
        <begin position="1732"/>
        <end position="1744"/>
    </location>
</feature>
<dbReference type="InterPro" id="IPR026811">
    <property type="entry name" value="CIZ1"/>
</dbReference>
<feature type="compositionally biased region" description="Basic residues" evidence="6">
    <location>
        <begin position="2895"/>
        <end position="2906"/>
    </location>
</feature>
<dbReference type="PANTHER" id="PTHR15491:SF9">
    <property type="entry name" value="CIP1-INTERACTING ZINC FINGER PROTEIN"/>
    <property type="match status" value="1"/>
</dbReference>
<dbReference type="Gene3D" id="3.30.160.60">
    <property type="entry name" value="Classic Zinc Finger"/>
    <property type="match status" value="1"/>
</dbReference>
<dbReference type="PANTHER" id="PTHR15491">
    <property type="match status" value="1"/>
</dbReference>
<protein>
    <submittedName>
        <fullName evidence="9">Uncharacterized protein LOC114867056 isoform X1</fullName>
    </submittedName>
</protein>
<evidence type="ECO:0000256" key="6">
    <source>
        <dbReference type="SAM" id="MobiDB-lite"/>
    </source>
</evidence>
<feature type="compositionally biased region" description="Low complexity" evidence="6">
    <location>
        <begin position="2516"/>
        <end position="2528"/>
    </location>
</feature>
<evidence type="ECO:0000256" key="5">
    <source>
        <dbReference type="ARBA" id="ARBA00023242"/>
    </source>
</evidence>
<feature type="compositionally biased region" description="Low complexity" evidence="6">
    <location>
        <begin position="41"/>
        <end position="54"/>
    </location>
</feature>
<feature type="compositionally biased region" description="Polar residues" evidence="6">
    <location>
        <begin position="2754"/>
        <end position="2779"/>
    </location>
</feature>
<feature type="compositionally biased region" description="Basic and acidic residues" evidence="6">
    <location>
        <begin position="190"/>
        <end position="200"/>
    </location>
</feature>
<feature type="compositionally biased region" description="Polar residues" evidence="6">
    <location>
        <begin position="2498"/>
        <end position="2509"/>
    </location>
</feature>
<feature type="region of interest" description="Disordered" evidence="6">
    <location>
        <begin position="2341"/>
        <end position="2368"/>
    </location>
</feature>
<feature type="region of interest" description="Disordered" evidence="6">
    <location>
        <begin position="2479"/>
        <end position="2645"/>
    </location>
</feature>
<name>A0A8M1HMZ8_BETSP</name>
<feature type="compositionally biased region" description="Polar residues" evidence="6">
    <location>
        <begin position="1241"/>
        <end position="1255"/>
    </location>
</feature>
<feature type="compositionally biased region" description="Basic and acidic residues" evidence="6">
    <location>
        <begin position="2841"/>
        <end position="2852"/>
    </location>
</feature>
<feature type="domain" description="Matrin-type" evidence="7">
    <location>
        <begin position="3593"/>
        <end position="3624"/>
    </location>
</feature>
<evidence type="ECO:0000256" key="1">
    <source>
        <dbReference type="ARBA" id="ARBA00004123"/>
    </source>
</evidence>
<feature type="compositionally biased region" description="Basic and acidic residues" evidence="6">
    <location>
        <begin position="3261"/>
        <end position="3283"/>
    </location>
</feature>
<comment type="subcellular location">
    <subcellularLocation>
        <location evidence="1">Nucleus</location>
    </subcellularLocation>
</comment>
<feature type="compositionally biased region" description="Basic and acidic residues" evidence="6">
    <location>
        <begin position="2963"/>
        <end position="2973"/>
    </location>
</feature>
<dbReference type="PROSITE" id="PS50171">
    <property type="entry name" value="ZF_MATRIN"/>
    <property type="match status" value="1"/>
</dbReference>
<evidence type="ECO:0000256" key="2">
    <source>
        <dbReference type="ARBA" id="ARBA00022723"/>
    </source>
</evidence>
<feature type="compositionally biased region" description="Acidic residues" evidence="6">
    <location>
        <begin position="3228"/>
        <end position="3245"/>
    </location>
</feature>
<feature type="region of interest" description="Disordered" evidence="6">
    <location>
        <begin position="1671"/>
        <end position="1702"/>
    </location>
</feature>
<dbReference type="GO" id="GO:0008270">
    <property type="term" value="F:zinc ion binding"/>
    <property type="evidence" value="ECO:0007669"/>
    <property type="project" value="UniProtKB-KW"/>
</dbReference>
<feature type="region of interest" description="Disordered" evidence="6">
    <location>
        <begin position="1782"/>
        <end position="1821"/>
    </location>
</feature>
<feature type="compositionally biased region" description="Polar residues" evidence="6">
    <location>
        <begin position="918"/>
        <end position="938"/>
    </location>
</feature>
<dbReference type="SMART" id="SM00384">
    <property type="entry name" value="AT_hook"/>
    <property type="match status" value="2"/>
</dbReference>
<gene>
    <name evidence="9" type="primary">LOC114867056</name>
</gene>
<feature type="region of interest" description="Disordered" evidence="6">
    <location>
        <begin position="135"/>
        <end position="226"/>
    </location>
</feature>
<dbReference type="InterPro" id="IPR012677">
    <property type="entry name" value="Nucleotide-bd_a/b_plait_sf"/>
</dbReference>
<feature type="compositionally biased region" description="Basic and acidic residues" evidence="6">
    <location>
        <begin position="3304"/>
        <end position="3319"/>
    </location>
</feature>
<feature type="compositionally biased region" description="Acidic residues" evidence="6">
    <location>
        <begin position="3395"/>
        <end position="3404"/>
    </location>
</feature>
<proteinExistence type="predicted"/>
<feature type="compositionally biased region" description="Basic and acidic residues" evidence="6">
    <location>
        <begin position="2805"/>
        <end position="2825"/>
    </location>
</feature>
<feature type="region of interest" description="Disordered" evidence="6">
    <location>
        <begin position="272"/>
        <end position="311"/>
    </location>
</feature>
<feature type="compositionally biased region" description="Polar residues" evidence="6">
    <location>
        <begin position="1671"/>
        <end position="1692"/>
    </location>
</feature>
<feature type="compositionally biased region" description="Polar residues" evidence="6">
    <location>
        <begin position="1280"/>
        <end position="1292"/>
    </location>
</feature>
<dbReference type="SMART" id="SM00451">
    <property type="entry name" value="ZnF_U1"/>
    <property type="match status" value="2"/>
</dbReference>
<feature type="compositionally biased region" description="Low complexity" evidence="6">
    <location>
        <begin position="820"/>
        <end position="833"/>
    </location>
</feature>
<evidence type="ECO:0000256" key="3">
    <source>
        <dbReference type="ARBA" id="ARBA00022771"/>
    </source>
</evidence>
<feature type="compositionally biased region" description="Low complexity" evidence="6">
    <location>
        <begin position="2917"/>
        <end position="2928"/>
    </location>
</feature>
<keyword evidence="8" id="KW-1185">Reference proteome</keyword>
<feature type="compositionally biased region" description="Polar residues" evidence="6">
    <location>
        <begin position="1533"/>
        <end position="1556"/>
    </location>
</feature>
<evidence type="ECO:0000313" key="9">
    <source>
        <dbReference type="RefSeq" id="XP_040929865.1"/>
    </source>
</evidence>
<dbReference type="OrthoDB" id="10072641at2759"/>
<feature type="compositionally biased region" description="Low complexity" evidence="6">
    <location>
        <begin position="14"/>
        <end position="27"/>
    </location>
</feature>
<feature type="compositionally biased region" description="Low complexity" evidence="6">
    <location>
        <begin position="3486"/>
        <end position="3498"/>
    </location>
</feature>
<feature type="compositionally biased region" description="Low complexity" evidence="6">
    <location>
        <begin position="874"/>
        <end position="883"/>
    </location>
</feature>
<dbReference type="GO" id="GO:0003677">
    <property type="term" value="F:DNA binding"/>
    <property type="evidence" value="ECO:0007669"/>
    <property type="project" value="InterPro"/>
</dbReference>
<feature type="compositionally biased region" description="Basic and acidic residues" evidence="6">
    <location>
        <begin position="2907"/>
        <end position="2916"/>
    </location>
</feature>
<feature type="compositionally biased region" description="Polar residues" evidence="6">
    <location>
        <begin position="3205"/>
        <end position="3226"/>
    </location>
</feature>
<keyword evidence="3" id="KW-0863">Zinc-finger</keyword>
<dbReference type="InterPro" id="IPR035979">
    <property type="entry name" value="RBD_domain_sf"/>
</dbReference>
<feature type="compositionally biased region" description="Basic and acidic residues" evidence="6">
    <location>
        <begin position="767"/>
        <end position="806"/>
    </location>
</feature>
<feature type="compositionally biased region" description="Polar residues" evidence="6">
    <location>
        <begin position="135"/>
        <end position="159"/>
    </location>
</feature>
<feature type="compositionally biased region" description="Basic and acidic residues" evidence="6">
    <location>
        <begin position="1522"/>
        <end position="1532"/>
    </location>
</feature>
<feature type="compositionally biased region" description="Basic and acidic residues" evidence="6">
    <location>
        <begin position="2485"/>
        <end position="2497"/>
    </location>
</feature>
<evidence type="ECO:0000259" key="7">
    <source>
        <dbReference type="PROSITE" id="PS50171"/>
    </source>
</evidence>
<feature type="compositionally biased region" description="Low complexity" evidence="6">
    <location>
        <begin position="1073"/>
        <end position="1088"/>
    </location>
</feature>
<feature type="compositionally biased region" description="Polar residues" evidence="6">
    <location>
        <begin position="463"/>
        <end position="477"/>
    </location>
</feature>
<dbReference type="InterPro" id="IPR003604">
    <property type="entry name" value="Matrin/U1-like-C_Znf_C2H2"/>
</dbReference>
<reference evidence="9" key="1">
    <citation type="submission" date="2025-08" db="UniProtKB">
        <authorList>
            <consortium name="RefSeq"/>
        </authorList>
    </citation>
    <scope>IDENTIFICATION</scope>
</reference>
<accession>A0A8M1HMZ8</accession>
<feature type="compositionally biased region" description="Polar residues" evidence="6">
    <location>
        <begin position="389"/>
        <end position="399"/>
    </location>
</feature>
<keyword evidence="4" id="KW-0862">Zinc</keyword>
<feature type="compositionally biased region" description="Acidic residues" evidence="6">
    <location>
        <begin position="3357"/>
        <end position="3367"/>
    </location>
</feature>
<feature type="compositionally biased region" description="Basic and acidic residues" evidence="6">
    <location>
        <begin position="440"/>
        <end position="453"/>
    </location>
</feature>
<dbReference type="GO" id="GO:0005634">
    <property type="term" value="C:nucleus"/>
    <property type="evidence" value="ECO:0007669"/>
    <property type="project" value="UniProtKB-SubCell"/>
</dbReference>
<feature type="compositionally biased region" description="Basic and acidic residues" evidence="6">
    <location>
        <begin position="3190"/>
        <end position="3201"/>
    </location>
</feature>
<feature type="compositionally biased region" description="Polar residues" evidence="6">
    <location>
        <begin position="278"/>
        <end position="302"/>
    </location>
</feature>
<feature type="compositionally biased region" description="Polar residues" evidence="6">
    <location>
        <begin position="2716"/>
        <end position="2727"/>
    </location>
</feature>
<feature type="compositionally biased region" description="Basic and acidic residues" evidence="6">
    <location>
        <begin position="2437"/>
        <end position="2446"/>
    </location>
</feature>
<feature type="compositionally biased region" description="Acidic residues" evidence="6">
    <location>
        <begin position="3160"/>
        <end position="3180"/>
    </location>
</feature>
<feature type="compositionally biased region" description="Low complexity" evidence="6">
    <location>
        <begin position="900"/>
        <end position="914"/>
    </location>
</feature>
<feature type="compositionally biased region" description="Polar residues" evidence="6">
    <location>
        <begin position="1182"/>
        <end position="1196"/>
    </location>
</feature>
<feature type="compositionally biased region" description="Basic and acidic residues" evidence="6">
    <location>
        <begin position="884"/>
        <end position="899"/>
    </location>
</feature>
<feature type="compositionally biased region" description="Acidic residues" evidence="6">
    <location>
        <begin position="3521"/>
        <end position="3534"/>
    </location>
</feature>